<comment type="caution">
    <text evidence="2">The sequence shown here is derived from an EMBL/GenBank/DDBJ whole genome shotgun (WGS) entry which is preliminary data.</text>
</comment>
<evidence type="ECO:0000313" key="3">
    <source>
        <dbReference type="Proteomes" id="UP000314294"/>
    </source>
</evidence>
<name>A0A4Z2GG38_9TELE</name>
<sequence>MEPLSDPHVHVGKTALARLARPNDCRLGSKREREPEFPPAAFCSTPLNALQHGKLSATVSSIHFPLHPSRLLFLPAALSPIGFRPPLPPPNPTCSHRCVAPIYGFITAAIQGRGKRGEVEEKRDGERHQGKRHGK</sequence>
<organism evidence="2 3">
    <name type="scientific">Liparis tanakae</name>
    <name type="common">Tanaka's snailfish</name>
    <dbReference type="NCBI Taxonomy" id="230148"/>
    <lineage>
        <taxon>Eukaryota</taxon>
        <taxon>Metazoa</taxon>
        <taxon>Chordata</taxon>
        <taxon>Craniata</taxon>
        <taxon>Vertebrata</taxon>
        <taxon>Euteleostomi</taxon>
        <taxon>Actinopterygii</taxon>
        <taxon>Neopterygii</taxon>
        <taxon>Teleostei</taxon>
        <taxon>Neoteleostei</taxon>
        <taxon>Acanthomorphata</taxon>
        <taxon>Eupercaria</taxon>
        <taxon>Perciformes</taxon>
        <taxon>Cottioidei</taxon>
        <taxon>Cottales</taxon>
        <taxon>Liparidae</taxon>
        <taxon>Liparis</taxon>
    </lineage>
</organism>
<protein>
    <submittedName>
        <fullName evidence="2">Uncharacterized protein</fullName>
    </submittedName>
</protein>
<dbReference type="Proteomes" id="UP000314294">
    <property type="component" value="Unassembled WGS sequence"/>
</dbReference>
<evidence type="ECO:0000256" key="1">
    <source>
        <dbReference type="SAM" id="MobiDB-lite"/>
    </source>
</evidence>
<feature type="compositionally biased region" description="Basic and acidic residues" evidence="1">
    <location>
        <begin position="115"/>
        <end position="128"/>
    </location>
</feature>
<dbReference type="AlphaFoldDB" id="A0A4Z2GG38"/>
<gene>
    <name evidence="2" type="ORF">EYF80_038116</name>
</gene>
<proteinExistence type="predicted"/>
<keyword evidence="3" id="KW-1185">Reference proteome</keyword>
<evidence type="ECO:0000313" key="2">
    <source>
        <dbReference type="EMBL" id="TNN51704.1"/>
    </source>
</evidence>
<feature type="region of interest" description="Disordered" evidence="1">
    <location>
        <begin position="113"/>
        <end position="135"/>
    </location>
</feature>
<reference evidence="2 3" key="1">
    <citation type="submission" date="2019-03" db="EMBL/GenBank/DDBJ databases">
        <title>First draft genome of Liparis tanakae, snailfish: a comprehensive survey of snailfish specific genes.</title>
        <authorList>
            <person name="Kim W."/>
            <person name="Song I."/>
            <person name="Jeong J.-H."/>
            <person name="Kim D."/>
            <person name="Kim S."/>
            <person name="Ryu S."/>
            <person name="Song J.Y."/>
            <person name="Lee S.K."/>
        </authorList>
    </citation>
    <scope>NUCLEOTIDE SEQUENCE [LARGE SCALE GENOMIC DNA]</scope>
    <source>
        <tissue evidence="2">Muscle</tissue>
    </source>
</reference>
<accession>A0A4Z2GG38</accession>
<dbReference type="EMBL" id="SRLO01000573">
    <property type="protein sequence ID" value="TNN51704.1"/>
    <property type="molecule type" value="Genomic_DNA"/>
</dbReference>